<dbReference type="InterPro" id="IPR025459">
    <property type="entry name" value="DUF4279"/>
</dbReference>
<dbReference type="Proteomes" id="UP001596203">
    <property type="component" value="Unassembled WGS sequence"/>
</dbReference>
<dbReference type="EMBL" id="JBHSPR010000120">
    <property type="protein sequence ID" value="MFC6023771.1"/>
    <property type="molecule type" value="Genomic_DNA"/>
</dbReference>
<feature type="region of interest" description="Disordered" evidence="1">
    <location>
        <begin position="12"/>
        <end position="45"/>
    </location>
</feature>
<protein>
    <submittedName>
        <fullName evidence="2">DUF4279 domain-containing protein</fullName>
    </submittedName>
</protein>
<evidence type="ECO:0000313" key="2">
    <source>
        <dbReference type="EMBL" id="MFC6023771.1"/>
    </source>
</evidence>
<dbReference type="RefSeq" id="WP_377434531.1">
    <property type="nucleotide sequence ID" value="NZ_JBHSPR010000120.1"/>
</dbReference>
<evidence type="ECO:0000256" key="1">
    <source>
        <dbReference type="SAM" id="MobiDB-lite"/>
    </source>
</evidence>
<name>A0ABW1KPP1_9ACTN</name>
<feature type="non-terminal residue" evidence="2">
    <location>
        <position position="1"/>
    </location>
</feature>
<proteinExistence type="predicted"/>
<evidence type="ECO:0000313" key="3">
    <source>
        <dbReference type="Proteomes" id="UP001596203"/>
    </source>
</evidence>
<comment type="caution">
    <text evidence="2">The sequence shown here is derived from an EMBL/GenBank/DDBJ whole genome shotgun (WGS) entry which is preliminary data.</text>
</comment>
<sequence>WLSARMHILASRSTHSHAAGSARHHQSDPSRCVGGLRSRPPAGTAADEWMSQTAVLEPTVCEQAYMGCNVGLVADAETYVTLRITRPGVSAADVTARLGIHPTHAHEAGDPRPRGAPWRHAMWSLSTESAGSGLLGEHLGILLDRIEPKRGVLHEMAADGFDMDWFCFVAVEGNGGIQLEVDLLQRLAAFPIELNLDIYG</sequence>
<accession>A0ABW1KPP1</accession>
<dbReference type="Pfam" id="PF14106">
    <property type="entry name" value="DUF4279"/>
    <property type="match status" value="1"/>
</dbReference>
<gene>
    <name evidence="2" type="ORF">ACFP2T_47420</name>
</gene>
<reference evidence="3" key="1">
    <citation type="journal article" date="2019" name="Int. J. Syst. Evol. Microbiol.">
        <title>The Global Catalogue of Microorganisms (GCM) 10K type strain sequencing project: providing services to taxonomists for standard genome sequencing and annotation.</title>
        <authorList>
            <consortium name="The Broad Institute Genomics Platform"/>
            <consortium name="The Broad Institute Genome Sequencing Center for Infectious Disease"/>
            <person name="Wu L."/>
            <person name="Ma J."/>
        </authorList>
    </citation>
    <scope>NUCLEOTIDE SEQUENCE [LARGE SCALE GENOMIC DNA]</scope>
    <source>
        <strain evidence="3">ZS-35-S2</strain>
    </source>
</reference>
<keyword evidence="3" id="KW-1185">Reference proteome</keyword>
<organism evidence="2 3">
    <name type="scientific">Plantactinospora solaniradicis</name>
    <dbReference type="NCBI Taxonomy" id="1723736"/>
    <lineage>
        <taxon>Bacteria</taxon>
        <taxon>Bacillati</taxon>
        <taxon>Actinomycetota</taxon>
        <taxon>Actinomycetes</taxon>
        <taxon>Micromonosporales</taxon>
        <taxon>Micromonosporaceae</taxon>
        <taxon>Plantactinospora</taxon>
    </lineage>
</organism>